<sequence>MILSFSGTGNSRYCAQMLAHRLGDAYVDAAYYLRQGSPARLHSESPWVFVAPTYSWQLPRVFRDFLRSSSFSGCREAYFVMTCGAEIGDAHRANRTLCGELGLACRGTLPVVMPDNYLVLFPAPEEGESKRLLAAVRPTLEQAAARIQAGEDFPPPAAGLPDRLKSGPVNRLFYRFFVKAKPFTVSSACISCGKCAQDCPLGNIHLEGGRPVWGKNCTHCMACLCGCPAAAIEYGKATRGKARYQCPPYQP</sequence>
<dbReference type="NCBIfam" id="NF038196">
    <property type="entry name" value="ferrodoxin_EFR1"/>
    <property type="match status" value="1"/>
</dbReference>
<dbReference type="Gene3D" id="3.40.50.360">
    <property type="match status" value="1"/>
</dbReference>
<keyword evidence="6" id="KW-1185">Reference proteome</keyword>
<comment type="caution">
    <text evidence="5">The sequence shown here is derived from an EMBL/GenBank/DDBJ whole genome shotgun (WGS) entry which is preliminary data.</text>
</comment>
<name>A0ABR7HTM8_9FIRM</name>
<protein>
    <submittedName>
        <fullName evidence="5">Flavodoxin</fullName>
    </submittedName>
</protein>
<dbReference type="InterPro" id="IPR017900">
    <property type="entry name" value="4Fe4S_Fe_S_CS"/>
</dbReference>
<dbReference type="PROSITE" id="PS00198">
    <property type="entry name" value="4FE4S_FER_1"/>
    <property type="match status" value="1"/>
</dbReference>
<keyword evidence="2" id="KW-0408">Iron</keyword>
<dbReference type="InterPro" id="IPR029039">
    <property type="entry name" value="Flavoprotein-like_sf"/>
</dbReference>
<dbReference type="InterPro" id="IPR047964">
    <property type="entry name" value="EFR1-like"/>
</dbReference>
<evidence type="ECO:0000256" key="2">
    <source>
        <dbReference type="ARBA" id="ARBA00023004"/>
    </source>
</evidence>
<evidence type="ECO:0000313" key="6">
    <source>
        <dbReference type="Proteomes" id="UP000660021"/>
    </source>
</evidence>
<feature type="domain" description="4Fe-4S ferredoxin-type" evidence="4">
    <location>
        <begin position="180"/>
        <end position="209"/>
    </location>
</feature>
<reference evidence="5 6" key="1">
    <citation type="submission" date="2020-08" db="EMBL/GenBank/DDBJ databases">
        <title>Genome public.</title>
        <authorList>
            <person name="Liu C."/>
            <person name="Sun Q."/>
        </authorList>
    </citation>
    <scope>NUCLEOTIDE SEQUENCE [LARGE SCALE GENOMIC DNA]</scope>
    <source>
        <strain evidence="5 6">New-38</strain>
    </source>
</reference>
<dbReference type="InterPro" id="IPR017896">
    <property type="entry name" value="4Fe4S_Fe-S-bd"/>
</dbReference>
<keyword evidence="3" id="KW-0411">Iron-sulfur</keyword>
<keyword evidence="1" id="KW-0479">Metal-binding</keyword>
<dbReference type="PROSITE" id="PS51379">
    <property type="entry name" value="4FE4S_FER_2"/>
    <property type="match status" value="2"/>
</dbReference>
<dbReference type="Gene3D" id="3.30.70.20">
    <property type="match status" value="1"/>
</dbReference>
<dbReference type="SUPFAM" id="SSF54862">
    <property type="entry name" value="4Fe-4S ferredoxins"/>
    <property type="match status" value="1"/>
</dbReference>
<proteinExistence type="predicted"/>
<evidence type="ECO:0000256" key="3">
    <source>
        <dbReference type="ARBA" id="ARBA00023014"/>
    </source>
</evidence>
<dbReference type="Proteomes" id="UP000660021">
    <property type="component" value="Unassembled WGS sequence"/>
</dbReference>
<dbReference type="EMBL" id="JACOPR010000004">
    <property type="protein sequence ID" value="MBC5730857.1"/>
    <property type="molecule type" value="Genomic_DNA"/>
</dbReference>
<feature type="domain" description="4Fe-4S ferredoxin-type" evidence="4">
    <location>
        <begin position="210"/>
        <end position="237"/>
    </location>
</feature>
<dbReference type="SUPFAM" id="SSF52218">
    <property type="entry name" value="Flavoproteins"/>
    <property type="match status" value="1"/>
</dbReference>
<evidence type="ECO:0000256" key="1">
    <source>
        <dbReference type="ARBA" id="ARBA00022723"/>
    </source>
</evidence>
<accession>A0ABR7HTM8</accession>
<dbReference type="RefSeq" id="WP_186963716.1">
    <property type="nucleotide sequence ID" value="NZ_JACOPR010000004.1"/>
</dbReference>
<evidence type="ECO:0000313" key="5">
    <source>
        <dbReference type="EMBL" id="MBC5730857.1"/>
    </source>
</evidence>
<evidence type="ECO:0000259" key="4">
    <source>
        <dbReference type="PROSITE" id="PS51379"/>
    </source>
</evidence>
<organism evidence="5 6">
    <name type="scientific">Pseudoflavonifractor hominis</name>
    <dbReference type="NCBI Taxonomy" id="2763059"/>
    <lineage>
        <taxon>Bacteria</taxon>
        <taxon>Bacillati</taxon>
        <taxon>Bacillota</taxon>
        <taxon>Clostridia</taxon>
        <taxon>Eubacteriales</taxon>
        <taxon>Oscillospiraceae</taxon>
        <taxon>Pseudoflavonifractor</taxon>
    </lineage>
</organism>
<gene>
    <name evidence="5" type="ORF">H8S34_08440</name>
</gene>